<dbReference type="EMBL" id="BGZK01000541">
    <property type="protein sequence ID" value="GBP49305.1"/>
    <property type="molecule type" value="Genomic_DNA"/>
</dbReference>
<evidence type="ECO:0000313" key="1">
    <source>
        <dbReference type="EMBL" id="GBP49305.1"/>
    </source>
</evidence>
<protein>
    <submittedName>
        <fullName evidence="1">Uncharacterized protein</fullName>
    </submittedName>
</protein>
<name>A0A4C1WGQ1_EUMVA</name>
<gene>
    <name evidence="1" type="ORF">EVAR_102248_1</name>
</gene>
<comment type="caution">
    <text evidence="1">The sequence shown here is derived from an EMBL/GenBank/DDBJ whole genome shotgun (WGS) entry which is preliminary data.</text>
</comment>
<sequence length="132" mass="13967">MKSFISPEVALRDPKKGNTLRSFVQQVDKSGGSNQPGNRANSRIPTSAALDLHQVGVRSANPNSAMHAQHPEPGQVFQTVLSVTGMGALGSGVTAHTSRARVATSPGESRLTLGKFALHYNSVVVAFASRRF</sequence>
<evidence type="ECO:0000313" key="2">
    <source>
        <dbReference type="Proteomes" id="UP000299102"/>
    </source>
</evidence>
<proteinExistence type="predicted"/>
<organism evidence="1 2">
    <name type="scientific">Eumeta variegata</name>
    <name type="common">Bagworm moth</name>
    <name type="synonym">Eumeta japonica</name>
    <dbReference type="NCBI Taxonomy" id="151549"/>
    <lineage>
        <taxon>Eukaryota</taxon>
        <taxon>Metazoa</taxon>
        <taxon>Ecdysozoa</taxon>
        <taxon>Arthropoda</taxon>
        <taxon>Hexapoda</taxon>
        <taxon>Insecta</taxon>
        <taxon>Pterygota</taxon>
        <taxon>Neoptera</taxon>
        <taxon>Endopterygota</taxon>
        <taxon>Lepidoptera</taxon>
        <taxon>Glossata</taxon>
        <taxon>Ditrysia</taxon>
        <taxon>Tineoidea</taxon>
        <taxon>Psychidae</taxon>
        <taxon>Oiketicinae</taxon>
        <taxon>Eumeta</taxon>
    </lineage>
</organism>
<reference evidence="1 2" key="1">
    <citation type="journal article" date="2019" name="Commun. Biol.">
        <title>The bagworm genome reveals a unique fibroin gene that provides high tensile strength.</title>
        <authorList>
            <person name="Kono N."/>
            <person name="Nakamura H."/>
            <person name="Ohtoshi R."/>
            <person name="Tomita M."/>
            <person name="Numata K."/>
            <person name="Arakawa K."/>
        </authorList>
    </citation>
    <scope>NUCLEOTIDE SEQUENCE [LARGE SCALE GENOMIC DNA]</scope>
</reference>
<accession>A0A4C1WGQ1</accession>
<dbReference type="AlphaFoldDB" id="A0A4C1WGQ1"/>
<keyword evidence="2" id="KW-1185">Reference proteome</keyword>
<dbReference type="Proteomes" id="UP000299102">
    <property type="component" value="Unassembled WGS sequence"/>
</dbReference>